<proteinExistence type="predicted"/>
<evidence type="ECO:0000313" key="2">
    <source>
        <dbReference type="Proteomes" id="UP000267821"/>
    </source>
</evidence>
<evidence type="ECO:0000313" key="1">
    <source>
        <dbReference type="EMBL" id="RPB25972.1"/>
    </source>
</evidence>
<accession>A0A3N4LXT3</accession>
<protein>
    <submittedName>
        <fullName evidence="1">Uncharacterized protein</fullName>
    </submittedName>
</protein>
<reference evidence="1 2" key="1">
    <citation type="journal article" date="2018" name="Nat. Ecol. Evol.">
        <title>Pezizomycetes genomes reveal the molecular basis of ectomycorrhizal truffle lifestyle.</title>
        <authorList>
            <person name="Murat C."/>
            <person name="Payen T."/>
            <person name="Noel B."/>
            <person name="Kuo A."/>
            <person name="Morin E."/>
            <person name="Chen J."/>
            <person name="Kohler A."/>
            <person name="Krizsan K."/>
            <person name="Balestrini R."/>
            <person name="Da Silva C."/>
            <person name="Montanini B."/>
            <person name="Hainaut M."/>
            <person name="Levati E."/>
            <person name="Barry K.W."/>
            <person name="Belfiori B."/>
            <person name="Cichocki N."/>
            <person name="Clum A."/>
            <person name="Dockter R.B."/>
            <person name="Fauchery L."/>
            <person name="Guy J."/>
            <person name="Iotti M."/>
            <person name="Le Tacon F."/>
            <person name="Lindquist E.A."/>
            <person name="Lipzen A."/>
            <person name="Malagnac F."/>
            <person name="Mello A."/>
            <person name="Molinier V."/>
            <person name="Miyauchi S."/>
            <person name="Poulain J."/>
            <person name="Riccioni C."/>
            <person name="Rubini A."/>
            <person name="Sitrit Y."/>
            <person name="Splivallo R."/>
            <person name="Traeger S."/>
            <person name="Wang M."/>
            <person name="Zifcakova L."/>
            <person name="Wipf D."/>
            <person name="Zambonelli A."/>
            <person name="Paolocci F."/>
            <person name="Nowrousian M."/>
            <person name="Ottonello S."/>
            <person name="Baldrian P."/>
            <person name="Spatafora J.W."/>
            <person name="Henrissat B."/>
            <person name="Nagy L.G."/>
            <person name="Aury J.M."/>
            <person name="Wincker P."/>
            <person name="Grigoriev I.V."/>
            <person name="Bonfante P."/>
            <person name="Martin F.M."/>
        </authorList>
    </citation>
    <scope>NUCLEOTIDE SEQUENCE [LARGE SCALE GENOMIC DNA]</scope>
    <source>
        <strain evidence="1 2">ATCC MYA-4762</strain>
    </source>
</reference>
<sequence length="81" mass="8736">MARMLRGGRVILYVRNLIYKWGSPTNTPMLAIPTFTRIAYASTSVLSILSHVAVAFPGLLAGCEGFALGVSSCCLRFLCPL</sequence>
<gene>
    <name evidence="1" type="ORF">L211DRAFT_67622</name>
</gene>
<dbReference type="AlphaFoldDB" id="A0A3N4LXT3"/>
<name>A0A3N4LXT3_9PEZI</name>
<dbReference type="InParanoid" id="A0A3N4LXT3"/>
<dbReference type="Proteomes" id="UP000267821">
    <property type="component" value="Unassembled WGS sequence"/>
</dbReference>
<keyword evidence="2" id="KW-1185">Reference proteome</keyword>
<dbReference type="EMBL" id="ML121536">
    <property type="protein sequence ID" value="RPB25972.1"/>
    <property type="molecule type" value="Genomic_DNA"/>
</dbReference>
<organism evidence="1 2">
    <name type="scientific">Terfezia boudieri ATCC MYA-4762</name>
    <dbReference type="NCBI Taxonomy" id="1051890"/>
    <lineage>
        <taxon>Eukaryota</taxon>
        <taxon>Fungi</taxon>
        <taxon>Dikarya</taxon>
        <taxon>Ascomycota</taxon>
        <taxon>Pezizomycotina</taxon>
        <taxon>Pezizomycetes</taxon>
        <taxon>Pezizales</taxon>
        <taxon>Pezizaceae</taxon>
        <taxon>Terfezia</taxon>
    </lineage>
</organism>